<organism evidence="2 3">
    <name type="scientific">Saccharopolyspora shandongensis</name>
    <dbReference type="NCBI Taxonomy" id="418495"/>
    <lineage>
        <taxon>Bacteria</taxon>
        <taxon>Bacillati</taxon>
        <taxon>Actinomycetota</taxon>
        <taxon>Actinomycetes</taxon>
        <taxon>Pseudonocardiales</taxon>
        <taxon>Pseudonocardiaceae</taxon>
        <taxon>Saccharopolyspora</taxon>
    </lineage>
</organism>
<dbReference type="InterPro" id="IPR017520">
    <property type="entry name" value="CHP03086"/>
</dbReference>
<evidence type="ECO:0000259" key="1">
    <source>
        <dbReference type="Pfam" id="PF11716"/>
    </source>
</evidence>
<dbReference type="NCBIfam" id="TIGR03083">
    <property type="entry name" value="maleylpyruvate isomerase family mycothiol-dependent enzyme"/>
    <property type="match status" value="1"/>
</dbReference>
<dbReference type="GO" id="GO:0046872">
    <property type="term" value="F:metal ion binding"/>
    <property type="evidence" value="ECO:0007669"/>
    <property type="project" value="InterPro"/>
</dbReference>
<dbReference type="STRING" id="418495.SAMN05216215_107537"/>
<dbReference type="InterPro" id="IPR024344">
    <property type="entry name" value="MDMPI_metal-binding"/>
</dbReference>
<dbReference type="OrthoDB" id="5185819at2"/>
<keyword evidence="3" id="KW-1185">Reference proteome</keyword>
<evidence type="ECO:0000313" key="2">
    <source>
        <dbReference type="EMBL" id="SDZ45426.1"/>
    </source>
</evidence>
<dbReference type="Gene3D" id="1.20.120.450">
    <property type="entry name" value="dinb family like domain"/>
    <property type="match status" value="1"/>
</dbReference>
<dbReference type="InterPro" id="IPR017517">
    <property type="entry name" value="Maleyloyr_isom"/>
</dbReference>
<gene>
    <name evidence="2" type="ORF">SAMN05216215_107537</name>
</gene>
<evidence type="ECO:0000313" key="3">
    <source>
        <dbReference type="Proteomes" id="UP000199529"/>
    </source>
</evidence>
<dbReference type="NCBIfam" id="TIGR03086">
    <property type="entry name" value="TIGR03086 family metal-binding protein"/>
    <property type="match status" value="1"/>
</dbReference>
<dbReference type="Pfam" id="PF11716">
    <property type="entry name" value="MDMPI_N"/>
    <property type="match status" value="1"/>
</dbReference>
<dbReference type="AlphaFoldDB" id="A0A1H3T587"/>
<name>A0A1H3T587_9PSEU</name>
<reference evidence="3" key="1">
    <citation type="submission" date="2016-10" db="EMBL/GenBank/DDBJ databases">
        <authorList>
            <person name="Varghese N."/>
            <person name="Submissions S."/>
        </authorList>
    </citation>
    <scope>NUCLEOTIDE SEQUENCE [LARGE SCALE GENOMIC DNA]</scope>
    <source>
        <strain evidence="3">CGMCC 4.3530</strain>
    </source>
</reference>
<dbReference type="InterPro" id="IPR034660">
    <property type="entry name" value="DinB/YfiT-like"/>
</dbReference>
<accession>A0A1H3T587</accession>
<protein>
    <submittedName>
        <fullName evidence="2">TIGR03086 family protein</fullName>
    </submittedName>
</protein>
<sequence length="193" mass="20684">MSEAQFLTRAAASLREIVRNIKPDQLDAPTPCAEYDVRKLVNHLLFWGPSLEAAARKETVPPPAGAEQDLDLTGGDWAADLTALLDRTAGSWSEPSAWEGTTHMGGPTEMPASLVGGMIVVELVVHGWDLAKATGQRVAPDDDVLDYVHGEVVKTAEQGRAMGVYDAEVTVPDTASTLDRILGRTGRNPAWTP</sequence>
<dbReference type="SUPFAM" id="SSF109854">
    <property type="entry name" value="DinB/YfiT-like putative metalloenzymes"/>
    <property type="match status" value="1"/>
</dbReference>
<dbReference type="Proteomes" id="UP000199529">
    <property type="component" value="Unassembled WGS sequence"/>
</dbReference>
<proteinExistence type="predicted"/>
<feature type="domain" description="Mycothiol-dependent maleylpyruvate isomerase metal-binding" evidence="1">
    <location>
        <begin position="8"/>
        <end position="131"/>
    </location>
</feature>
<dbReference type="RefSeq" id="WP_093277590.1">
    <property type="nucleotide sequence ID" value="NZ_FNOK01000075.1"/>
</dbReference>
<dbReference type="EMBL" id="FNOK01000075">
    <property type="protein sequence ID" value="SDZ45426.1"/>
    <property type="molecule type" value="Genomic_DNA"/>
</dbReference>